<comment type="similarity">
    <text evidence="4">Belongs to the class I-like SAM-binding methyltransferase superfamily.</text>
</comment>
<reference evidence="6 7" key="1">
    <citation type="journal article" date="2016" name="Nat. Commun.">
        <title>Ectomycorrhizal ecology is imprinted in the genome of the dominant symbiotic fungus Cenococcum geophilum.</title>
        <authorList>
            <consortium name="DOE Joint Genome Institute"/>
            <person name="Peter M."/>
            <person name="Kohler A."/>
            <person name="Ohm R.A."/>
            <person name="Kuo A."/>
            <person name="Krutzmann J."/>
            <person name="Morin E."/>
            <person name="Arend M."/>
            <person name="Barry K.W."/>
            <person name="Binder M."/>
            <person name="Choi C."/>
            <person name="Clum A."/>
            <person name="Copeland A."/>
            <person name="Grisel N."/>
            <person name="Haridas S."/>
            <person name="Kipfer T."/>
            <person name="LaButti K."/>
            <person name="Lindquist E."/>
            <person name="Lipzen A."/>
            <person name="Maire R."/>
            <person name="Meier B."/>
            <person name="Mihaltcheva S."/>
            <person name="Molinier V."/>
            <person name="Murat C."/>
            <person name="Poggeler S."/>
            <person name="Quandt C.A."/>
            <person name="Sperisen C."/>
            <person name="Tritt A."/>
            <person name="Tisserant E."/>
            <person name="Crous P.W."/>
            <person name="Henrissat B."/>
            <person name="Nehls U."/>
            <person name="Egli S."/>
            <person name="Spatafora J.W."/>
            <person name="Grigoriev I.V."/>
            <person name="Martin F.M."/>
        </authorList>
    </citation>
    <scope>NUCLEOTIDE SEQUENCE [LARGE SCALE GENOMIC DNA]</scope>
    <source>
        <strain evidence="6 7">CBS 207.34</strain>
    </source>
</reference>
<feature type="domain" description="Methyltransferase" evidence="5">
    <location>
        <begin position="106"/>
        <end position="205"/>
    </location>
</feature>
<name>A0A8E2EPN2_9PEZI</name>
<evidence type="ECO:0000313" key="7">
    <source>
        <dbReference type="Proteomes" id="UP000250140"/>
    </source>
</evidence>
<gene>
    <name evidence="6" type="ORF">AOQ84DRAFT_327380</name>
</gene>
<evidence type="ECO:0000313" key="6">
    <source>
        <dbReference type="EMBL" id="OCL02466.1"/>
    </source>
</evidence>
<evidence type="ECO:0000256" key="2">
    <source>
        <dbReference type="ARBA" id="ARBA00022679"/>
    </source>
</evidence>
<organism evidence="6 7">
    <name type="scientific">Glonium stellatum</name>
    <dbReference type="NCBI Taxonomy" id="574774"/>
    <lineage>
        <taxon>Eukaryota</taxon>
        <taxon>Fungi</taxon>
        <taxon>Dikarya</taxon>
        <taxon>Ascomycota</taxon>
        <taxon>Pezizomycotina</taxon>
        <taxon>Dothideomycetes</taxon>
        <taxon>Pleosporomycetidae</taxon>
        <taxon>Gloniales</taxon>
        <taxon>Gloniaceae</taxon>
        <taxon>Glonium</taxon>
    </lineage>
</organism>
<sequence length="293" mass="33082">MASKTVIMEASSKDVWDPANTNSKQPPEWFIGELKELDGTARAVFEKYSGLSPDAVIPHIVEVRNRAFDIFPYPCIGLFRFLDLAIRKSPNYPEVLQRLKDGQSYLDIGCCFGQDIRKLVADGAPSENTYGSDLRMDFMELGYDLFLDRETLKTKFIAGDIFDPDSPIKQLDGKIDIINASSFLHLFSWDQQVKASKVLVSLLKPQAGGLIIGRQMGDVEAKECPVRSRPEITRFRHNGESFKRMWKLVGDETGTDWQVDVRLTDTDLTRLIGTPVDWLPAGARAMSFTIRRL</sequence>
<dbReference type="Gene3D" id="3.40.50.150">
    <property type="entry name" value="Vaccinia Virus protein VP39"/>
    <property type="match status" value="1"/>
</dbReference>
<dbReference type="AlphaFoldDB" id="A0A8E2EPN2"/>
<comment type="pathway">
    <text evidence="1">Secondary metabolite biosynthesis.</text>
</comment>
<proteinExistence type="inferred from homology"/>
<dbReference type="SUPFAM" id="SSF53335">
    <property type="entry name" value="S-adenosyl-L-methionine-dependent methyltransferases"/>
    <property type="match status" value="1"/>
</dbReference>
<evidence type="ECO:0000259" key="5">
    <source>
        <dbReference type="Pfam" id="PF13649"/>
    </source>
</evidence>
<dbReference type="InterPro" id="IPR029063">
    <property type="entry name" value="SAM-dependent_MTases_sf"/>
</dbReference>
<keyword evidence="3" id="KW-0949">S-adenosyl-L-methionine</keyword>
<evidence type="ECO:0000256" key="4">
    <source>
        <dbReference type="ARBA" id="ARBA00038314"/>
    </source>
</evidence>
<evidence type="ECO:0000256" key="3">
    <source>
        <dbReference type="ARBA" id="ARBA00022691"/>
    </source>
</evidence>
<accession>A0A8E2EPN2</accession>
<dbReference type="OrthoDB" id="2094832at2759"/>
<dbReference type="EMBL" id="KV750953">
    <property type="protein sequence ID" value="OCL02466.1"/>
    <property type="molecule type" value="Genomic_DNA"/>
</dbReference>
<keyword evidence="2" id="KW-0808">Transferase</keyword>
<dbReference type="Proteomes" id="UP000250140">
    <property type="component" value="Unassembled WGS sequence"/>
</dbReference>
<dbReference type="InterPro" id="IPR041698">
    <property type="entry name" value="Methyltransf_25"/>
</dbReference>
<dbReference type="PANTHER" id="PTHR35897:SF1">
    <property type="entry name" value="METHYLTRANSFERASE AUSD"/>
    <property type="match status" value="1"/>
</dbReference>
<dbReference type="Pfam" id="PF13649">
    <property type="entry name" value="Methyltransf_25"/>
    <property type="match status" value="1"/>
</dbReference>
<dbReference type="GO" id="GO:0016740">
    <property type="term" value="F:transferase activity"/>
    <property type="evidence" value="ECO:0007669"/>
    <property type="project" value="UniProtKB-KW"/>
</dbReference>
<dbReference type="PANTHER" id="PTHR35897">
    <property type="entry name" value="METHYLTRANSFERASE AUSD"/>
    <property type="match status" value="1"/>
</dbReference>
<evidence type="ECO:0000256" key="1">
    <source>
        <dbReference type="ARBA" id="ARBA00005179"/>
    </source>
</evidence>
<dbReference type="InterPro" id="IPR051654">
    <property type="entry name" value="Meroterpenoid_MTases"/>
</dbReference>
<protein>
    <recommendedName>
        <fullName evidence="5">Methyltransferase domain-containing protein</fullName>
    </recommendedName>
</protein>
<keyword evidence="7" id="KW-1185">Reference proteome</keyword>